<feature type="transmembrane region" description="Helical" evidence="6">
    <location>
        <begin position="41"/>
        <end position="59"/>
    </location>
</feature>
<protein>
    <submittedName>
        <fullName evidence="7">Ribonuclease BN-like family protein</fullName>
    </submittedName>
</protein>
<dbReference type="AlphaFoldDB" id="A0A0M2HB62"/>
<accession>A0A0M2HB62</accession>
<dbReference type="EMBL" id="JYJA01000037">
    <property type="protein sequence ID" value="KJL41422.1"/>
    <property type="molecule type" value="Genomic_DNA"/>
</dbReference>
<comment type="caution">
    <text evidence="7">The sequence shown here is derived from an EMBL/GenBank/DDBJ whole genome shotgun (WGS) entry which is preliminary data.</text>
</comment>
<evidence type="ECO:0000256" key="4">
    <source>
        <dbReference type="ARBA" id="ARBA00022989"/>
    </source>
</evidence>
<dbReference type="Proteomes" id="UP000034098">
    <property type="component" value="Unassembled WGS sequence"/>
</dbReference>
<evidence type="ECO:0000313" key="8">
    <source>
        <dbReference type="Proteomes" id="UP000034098"/>
    </source>
</evidence>
<keyword evidence="2" id="KW-1003">Cell membrane</keyword>
<feature type="transmembrane region" description="Helical" evidence="6">
    <location>
        <begin position="202"/>
        <end position="221"/>
    </location>
</feature>
<feature type="transmembrane region" description="Helical" evidence="6">
    <location>
        <begin position="139"/>
        <end position="160"/>
    </location>
</feature>
<evidence type="ECO:0000256" key="5">
    <source>
        <dbReference type="ARBA" id="ARBA00023136"/>
    </source>
</evidence>
<keyword evidence="8" id="KW-1185">Reference proteome</keyword>
<gene>
    <name evidence="7" type="ORF">RS82_02651</name>
</gene>
<organism evidence="7 8">
    <name type="scientific">Microbacterium trichothecenolyticum</name>
    <name type="common">Aureobacterium trichothecenolyticum</name>
    <dbReference type="NCBI Taxonomy" id="69370"/>
    <lineage>
        <taxon>Bacteria</taxon>
        <taxon>Bacillati</taxon>
        <taxon>Actinomycetota</taxon>
        <taxon>Actinomycetes</taxon>
        <taxon>Micrococcales</taxon>
        <taxon>Microbacteriaceae</taxon>
        <taxon>Microbacterium</taxon>
    </lineage>
</organism>
<evidence type="ECO:0000256" key="1">
    <source>
        <dbReference type="ARBA" id="ARBA00004651"/>
    </source>
</evidence>
<feature type="transmembrane region" description="Helical" evidence="6">
    <location>
        <begin position="98"/>
        <end position="118"/>
    </location>
</feature>
<evidence type="ECO:0000256" key="2">
    <source>
        <dbReference type="ARBA" id="ARBA00022475"/>
    </source>
</evidence>
<dbReference type="RefSeq" id="WP_084695637.1">
    <property type="nucleotide sequence ID" value="NZ_JYJA01000037.1"/>
</dbReference>
<sequence>MARWSTSRLVRSGARSPAGRFALRVARDLADLGLIDRGMTLAAHTFTSVLPILIVVGAVQSRLDTRTAAIFAEHMGFDAATAETLEKSLPGGAQELRATGVIGVILLVIAATSFARALERSLRRIWRTPAVSLKFAWRWLAAVAAVVIGIAVVVATRVIIRDDGPLPVIEFIVEVVLWGSLWWVASWIVVNRGVSLRELLPGSVLAGIGFAVAGRFGRVFLPPLLADSALRFGVLGMAFTYIGWLLVLACVLLVAATVGRVVYLTYSGRAWRHSVSRFLVEARAGRV</sequence>
<name>A0A0M2HB62_MICTR</name>
<dbReference type="OrthoDB" id="4564907at2"/>
<dbReference type="PATRIC" id="fig|69370.6.peg.2693"/>
<comment type="subcellular location">
    <subcellularLocation>
        <location evidence="1">Cell membrane</location>
        <topology evidence="1">Multi-pass membrane protein</topology>
    </subcellularLocation>
</comment>
<evidence type="ECO:0000313" key="7">
    <source>
        <dbReference type="EMBL" id="KJL41422.1"/>
    </source>
</evidence>
<evidence type="ECO:0000256" key="6">
    <source>
        <dbReference type="SAM" id="Phobius"/>
    </source>
</evidence>
<dbReference type="InterPro" id="IPR017039">
    <property type="entry name" value="Virul_fac_BrkB"/>
</dbReference>
<keyword evidence="3 6" id="KW-0812">Transmembrane</keyword>
<feature type="transmembrane region" description="Helical" evidence="6">
    <location>
        <begin position="241"/>
        <end position="263"/>
    </location>
</feature>
<feature type="transmembrane region" description="Helical" evidence="6">
    <location>
        <begin position="166"/>
        <end position="190"/>
    </location>
</feature>
<keyword evidence="4 6" id="KW-1133">Transmembrane helix</keyword>
<keyword evidence="5 6" id="KW-0472">Membrane</keyword>
<reference evidence="7 8" key="1">
    <citation type="submission" date="2015-02" db="EMBL/GenBank/DDBJ databases">
        <title>Draft genome sequences of ten Microbacterium spp. with emphasis on heavy metal contaminated environments.</title>
        <authorList>
            <person name="Corretto E."/>
        </authorList>
    </citation>
    <scope>NUCLEOTIDE SEQUENCE [LARGE SCALE GENOMIC DNA]</scope>
    <source>
        <strain evidence="7 8">DSM 8608</strain>
    </source>
</reference>
<dbReference type="Pfam" id="PF03631">
    <property type="entry name" value="Virul_fac_BrkB"/>
    <property type="match status" value="1"/>
</dbReference>
<dbReference type="GO" id="GO:0005886">
    <property type="term" value="C:plasma membrane"/>
    <property type="evidence" value="ECO:0007669"/>
    <property type="project" value="UniProtKB-SubCell"/>
</dbReference>
<proteinExistence type="predicted"/>
<evidence type="ECO:0000256" key="3">
    <source>
        <dbReference type="ARBA" id="ARBA00022692"/>
    </source>
</evidence>